<dbReference type="AlphaFoldDB" id="A0A0V0S155"/>
<dbReference type="EMBL" id="JYDL01000049">
    <property type="protein sequence ID" value="KRX20391.1"/>
    <property type="molecule type" value="Genomic_DNA"/>
</dbReference>
<comment type="caution">
    <text evidence="1">The sequence shown here is derived from an EMBL/GenBank/DDBJ whole genome shotgun (WGS) entry which is preliminary data.</text>
</comment>
<dbReference type="OrthoDB" id="10440553at2759"/>
<evidence type="ECO:0000313" key="2">
    <source>
        <dbReference type="Proteomes" id="UP000054630"/>
    </source>
</evidence>
<name>A0A0V0S155_9BILA</name>
<protein>
    <submittedName>
        <fullName evidence="1">Uncharacterized protein</fullName>
    </submittedName>
</protein>
<sequence length="96" mass="10571">METYIVEDIIQESGFRILSKETTGFAGCVKRLVNVDNADTVVDVSEPACRSSLVLLSLAQHYSFMNKLCRLSIEFSLTVIVTQVGLSNALDFPALQ</sequence>
<evidence type="ECO:0000313" key="1">
    <source>
        <dbReference type="EMBL" id="KRX20391.1"/>
    </source>
</evidence>
<proteinExistence type="predicted"/>
<reference evidence="1 2" key="1">
    <citation type="submission" date="2015-01" db="EMBL/GenBank/DDBJ databases">
        <title>Evolution of Trichinella species and genotypes.</title>
        <authorList>
            <person name="Korhonen P.K."/>
            <person name="Edoardo P."/>
            <person name="Giuseppe L.R."/>
            <person name="Gasser R.B."/>
        </authorList>
    </citation>
    <scope>NUCLEOTIDE SEQUENCE [LARGE SCALE GENOMIC DNA]</scope>
    <source>
        <strain evidence="1">ISS37</strain>
    </source>
</reference>
<organism evidence="1 2">
    <name type="scientific">Trichinella nelsoni</name>
    <dbReference type="NCBI Taxonomy" id="6336"/>
    <lineage>
        <taxon>Eukaryota</taxon>
        <taxon>Metazoa</taxon>
        <taxon>Ecdysozoa</taxon>
        <taxon>Nematoda</taxon>
        <taxon>Enoplea</taxon>
        <taxon>Dorylaimia</taxon>
        <taxon>Trichinellida</taxon>
        <taxon>Trichinellidae</taxon>
        <taxon>Trichinella</taxon>
    </lineage>
</organism>
<accession>A0A0V0S155</accession>
<keyword evidence="2" id="KW-1185">Reference proteome</keyword>
<gene>
    <name evidence="1" type="ORF">T07_10457</name>
</gene>
<dbReference type="Proteomes" id="UP000054630">
    <property type="component" value="Unassembled WGS sequence"/>
</dbReference>